<dbReference type="Pfam" id="PF01814">
    <property type="entry name" value="Hemerythrin"/>
    <property type="match status" value="1"/>
</dbReference>
<dbReference type="Proteomes" id="UP000824112">
    <property type="component" value="Unassembled WGS sequence"/>
</dbReference>
<evidence type="ECO:0000313" key="7">
    <source>
        <dbReference type="Proteomes" id="UP000824112"/>
    </source>
</evidence>
<evidence type="ECO:0000256" key="4">
    <source>
        <dbReference type="ARBA" id="ARBA00023004"/>
    </source>
</evidence>
<keyword evidence="3" id="KW-0479">Metal-binding</keyword>
<dbReference type="AlphaFoldDB" id="A0A9D1SCG5"/>
<keyword evidence="4" id="KW-0408">Iron</keyword>
<reference evidence="6" key="1">
    <citation type="submission" date="2020-10" db="EMBL/GenBank/DDBJ databases">
        <authorList>
            <person name="Gilroy R."/>
        </authorList>
    </citation>
    <scope>NUCLEOTIDE SEQUENCE</scope>
    <source>
        <strain evidence="6">CHK158-818</strain>
    </source>
</reference>
<dbReference type="EMBL" id="DVNA01000038">
    <property type="protein sequence ID" value="HIU54502.1"/>
    <property type="molecule type" value="Genomic_DNA"/>
</dbReference>
<comment type="subcellular location">
    <subcellularLocation>
        <location evidence="1">Cytoplasm</location>
    </subcellularLocation>
</comment>
<dbReference type="GO" id="GO:0046872">
    <property type="term" value="F:metal ion binding"/>
    <property type="evidence" value="ECO:0007669"/>
    <property type="project" value="UniProtKB-KW"/>
</dbReference>
<accession>A0A9D1SCG5</accession>
<protein>
    <submittedName>
        <fullName evidence="6">Hemerythrin domain-containing protein</fullName>
    </submittedName>
</protein>
<dbReference type="GO" id="GO:0005737">
    <property type="term" value="C:cytoplasm"/>
    <property type="evidence" value="ECO:0007669"/>
    <property type="project" value="UniProtKB-SubCell"/>
</dbReference>
<dbReference type="InterPro" id="IPR019903">
    <property type="entry name" value="RIC_family"/>
</dbReference>
<dbReference type="PANTHER" id="PTHR36438">
    <property type="entry name" value="IRON-SULFUR CLUSTER REPAIR PROTEIN YTFE"/>
    <property type="match status" value="1"/>
</dbReference>
<keyword evidence="2" id="KW-0963">Cytoplasm</keyword>
<evidence type="ECO:0000259" key="5">
    <source>
        <dbReference type="Pfam" id="PF01814"/>
    </source>
</evidence>
<comment type="caution">
    <text evidence="6">The sequence shown here is derived from an EMBL/GenBank/DDBJ whole genome shotgun (WGS) entry which is preliminary data.</text>
</comment>
<dbReference type="Gene3D" id="1.20.120.520">
    <property type="entry name" value="nmb1532 protein domain like"/>
    <property type="match status" value="1"/>
</dbReference>
<name>A0A9D1SCG5_9BACT</name>
<evidence type="ECO:0000313" key="6">
    <source>
        <dbReference type="EMBL" id="HIU54502.1"/>
    </source>
</evidence>
<evidence type="ECO:0000256" key="1">
    <source>
        <dbReference type="ARBA" id="ARBA00004496"/>
    </source>
</evidence>
<feature type="domain" description="Hemerythrin-like" evidence="5">
    <location>
        <begin position="84"/>
        <end position="220"/>
    </location>
</feature>
<organism evidence="6 7">
    <name type="scientific">Candidatus Gallibacteroides avistercoris</name>
    <dbReference type="NCBI Taxonomy" id="2840833"/>
    <lineage>
        <taxon>Bacteria</taxon>
        <taxon>Pseudomonadati</taxon>
        <taxon>Bacteroidota</taxon>
        <taxon>Bacteroidia</taxon>
        <taxon>Bacteroidales</taxon>
        <taxon>Bacteroidaceae</taxon>
        <taxon>Bacteroidaceae incertae sedis</taxon>
        <taxon>Candidatus Gallibacteroides</taxon>
    </lineage>
</organism>
<gene>
    <name evidence="6" type="ORF">IAB03_01690</name>
</gene>
<proteinExistence type="predicted"/>
<dbReference type="PANTHER" id="PTHR36438:SF1">
    <property type="entry name" value="IRON-SULFUR CLUSTER REPAIR PROTEIN YTFE"/>
    <property type="match status" value="1"/>
</dbReference>
<sequence length="240" mass="27628">MYKLGKYKESDKMYDLICENYQMLLVLSRFGIALGFGEKGIGEVCRESGVDVQTFLTVVNMLLDDEVPSLQENQVSVPALVTYLHNSHSYFLDFRLPAIREKLFGATDCGATDVSVAIMRFFDEYEAEVRKHMRYEEMTVFPYVNSLLAGIRTSTYNISVFRKQHNQVEAKLAELKNIIIKYYPATGSHQLNSVLFDIFSCEQDLWSHNRIENELFVPAILLLENKNGSINERTFENSCR</sequence>
<evidence type="ECO:0000256" key="2">
    <source>
        <dbReference type="ARBA" id="ARBA00022490"/>
    </source>
</evidence>
<reference evidence="6" key="2">
    <citation type="journal article" date="2021" name="PeerJ">
        <title>Extensive microbial diversity within the chicken gut microbiome revealed by metagenomics and culture.</title>
        <authorList>
            <person name="Gilroy R."/>
            <person name="Ravi A."/>
            <person name="Getino M."/>
            <person name="Pursley I."/>
            <person name="Horton D.L."/>
            <person name="Alikhan N.F."/>
            <person name="Baker D."/>
            <person name="Gharbi K."/>
            <person name="Hall N."/>
            <person name="Watson M."/>
            <person name="Adriaenssens E.M."/>
            <person name="Foster-Nyarko E."/>
            <person name="Jarju S."/>
            <person name="Secka A."/>
            <person name="Antonio M."/>
            <person name="Oren A."/>
            <person name="Chaudhuri R.R."/>
            <person name="La Ragione R."/>
            <person name="Hildebrand F."/>
            <person name="Pallen M.J."/>
        </authorList>
    </citation>
    <scope>NUCLEOTIDE SEQUENCE</scope>
    <source>
        <strain evidence="6">CHK158-818</strain>
    </source>
</reference>
<dbReference type="InterPro" id="IPR012312">
    <property type="entry name" value="Hemerythrin-like"/>
</dbReference>
<evidence type="ECO:0000256" key="3">
    <source>
        <dbReference type="ARBA" id="ARBA00022723"/>
    </source>
</evidence>